<dbReference type="Proteomes" id="UP001066276">
    <property type="component" value="Chromosome 6"/>
</dbReference>
<name>A0AAV7Q8T6_PLEWA</name>
<organism evidence="2 3">
    <name type="scientific">Pleurodeles waltl</name>
    <name type="common">Iberian ribbed newt</name>
    <dbReference type="NCBI Taxonomy" id="8319"/>
    <lineage>
        <taxon>Eukaryota</taxon>
        <taxon>Metazoa</taxon>
        <taxon>Chordata</taxon>
        <taxon>Craniata</taxon>
        <taxon>Vertebrata</taxon>
        <taxon>Euteleostomi</taxon>
        <taxon>Amphibia</taxon>
        <taxon>Batrachia</taxon>
        <taxon>Caudata</taxon>
        <taxon>Salamandroidea</taxon>
        <taxon>Salamandridae</taxon>
        <taxon>Pleurodelinae</taxon>
        <taxon>Pleurodeles</taxon>
    </lineage>
</organism>
<keyword evidence="1" id="KW-0175">Coiled coil</keyword>
<sequence>MDQRLTTVEEHVGIMPEHEAELQALRAKLMDLEDRSRRDNVRFFGIPEQKEGTDIKAFLKILLPELTGLTFSPPLGFQRVQRIGPPHSISSGRPCPVIA</sequence>
<accession>A0AAV7Q8T6</accession>
<gene>
    <name evidence="2" type="ORF">NDU88_003399</name>
</gene>
<evidence type="ECO:0000256" key="1">
    <source>
        <dbReference type="SAM" id="Coils"/>
    </source>
</evidence>
<reference evidence="2" key="1">
    <citation type="journal article" date="2022" name="bioRxiv">
        <title>Sequencing and chromosome-scale assembly of the giantPleurodeles waltlgenome.</title>
        <authorList>
            <person name="Brown T."/>
            <person name="Elewa A."/>
            <person name="Iarovenko S."/>
            <person name="Subramanian E."/>
            <person name="Araus A.J."/>
            <person name="Petzold A."/>
            <person name="Susuki M."/>
            <person name="Suzuki K.-i.T."/>
            <person name="Hayashi T."/>
            <person name="Toyoda A."/>
            <person name="Oliveira C."/>
            <person name="Osipova E."/>
            <person name="Leigh N.D."/>
            <person name="Simon A."/>
            <person name="Yun M.H."/>
        </authorList>
    </citation>
    <scope>NUCLEOTIDE SEQUENCE</scope>
    <source>
        <strain evidence="2">20211129_DDA</strain>
        <tissue evidence="2">Liver</tissue>
    </source>
</reference>
<keyword evidence="3" id="KW-1185">Reference proteome</keyword>
<dbReference type="EMBL" id="JANPWB010000010">
    <property type="protein sequence ID" value="KAJ1136986.1"/>
    <property type="molecule type" value="Genomic_DNA"/>
</dbReference>
<evidence type="ECO:0000313" key="2">
    <source>
        <dbReference type="EMBL" id="KAJ1136986.1"/>
    </source>
</evidence>
<protein>
    <submittedName>
        <fullName evidence="2">Uncharacterized protein</fullName>
    </submittedName>
</protein>
<comment type="caution">
    <text evidence="2">The sequence shown here is derived from an EMBL/GenBank/DDBJ whole genome shotgun (WGS) entry which is preliminary data.</text>
</comment>
<proteinExistence type="predicted"/>
<dbReference type="AlphaFoldDB" id="A0AAV7Q8T6"/>
<evidence type="ECO:0000313" key="3">
    <source>
        <dbReference type="Proteomes" id="UP001066276"/>
    </source>
</evidence>
<feature type="coiled-coil region" evidence="1">
    <location>
        <begin position="15"/>
        <end position="42"/>
    </location>
</feature>
<dbReference type="Gene3D" id="3.30.70.1820">
    <property type="entry name" value="L1 transposable element, RRM domain"/>
    <property type="match status" value="1"/>
</dbReference>